<reference evidence="2" key="1">
    <citation type="submission" date="2014-05" db="EMBL/GenBank/DDBJ databases">
        <title>The transcriptome of the halophilic microalga Tetraselmis sp. GSL018 isolated from the Great Salt Lake, Utah.</title>
        <authorList>
            <person name="Jinkerson R.E."/>
            <person name="D'Adamo S."/>
            <person name="Posewitz M.C."/>
        </authorList>
    </citation>
    <scope>NUCLEOTIDE SEQUENCE</scope>
    <source>
        <strain evidence="2">GSL018</strain>
    </source>
</reference>
<accession>A0A061QS96</accession>
<dbReference type="EMBL" id="GBEZ01025815">
    <property type="protein sequence ID" value="JAC61315.1"/>
    <property type="molecule type" value="Transcribed_RNA"/>
</dbReference>
<evidence type="ECO:0000313" key="2">
    <source>
        <dbReference type="EMBL" id="JAC61315.1"/>
    </source>
</evidence>
<dbReference type="AlphaFoldDB" id="A0A061QS96"/>
<gene>
    <name evidence="2" type="ORF">TSPGSL018_26584</name>
</gene>
<feature type="region of interest" description="Disordered" evidence="1">
    <location>
        <begin position="1"/>
        <end position="22"/>
    </location>
</feature>
<sequence>REREREREIAGGLPGSGARGRGDRCLQEEMEASRPVIGSPASALCLQSKAPPVISAAVVAGSAPGAPFRPFQRLCPPRGRRIQNANPP</sequence>
<name>A0A061QS96_9CHLO</name>
<feature type="non-terminal residue" evidence="2">
    <location>
        <position position="88"/>
    </location>
</feature>
<protein>
    <submittedName>
        <fullName evidence="2">Uncharacterized protein</fullName>
    </submittedName>
</protein>
<evidence type="ECO:0000256" key="1">
    <source>
        <dbReference type="SAM" id="MobiDB-lite"/>
    </source>
</evidence>
<feature type="non-terminal residue" evidence="2">
    <location>
        <position position="1"/>
    </location>
</feature>
<organism evidence="2">
    <name type="scientific">Tetraselmis sp. GSL018</name>
    <dbReference type="NCBI Taxonomy" id="582737"/>
    <lineage>
        <taxon>Eukaryota</taxon>
        <taxon>Viridiplantae</taxon>
        <taxon>Chlorophyta</taxon>
        <taxon>core chlorophytes</taxon>
        <taxon>Chlorodendrophyceae</taxon>
        <taxon>Chlorodendrales</taxon>
        <taxon>Chlorodendraceae</taxon>
        <taxon>Tetraselmis</taxon>
    </lineage>
</organism>
<proteinExistence type="predicted"/>